<reference evidence="2" key="1">
    <citation type="submission" date="2025-08" db="UniProtKB">
        <authorList>
            <consortium name="Ensembl"/>
        </authorList>
    </citation>
    <scope>IDENTIFICATION</scope>
</reference>
<organism evidence="2 3">
    <name type="scientific">Monodon monoceros</name>
    <name type="common">Narwhal</name>
    <name type="synonym">Ceratodon monodon</name>
    <dbReference type="NCBI Taxonomy" id="40151"/>
    <lineage>
        <taxon>Eukaryota</taxon>
        <taxon>Metazoa</taxon>
        <taxon>Chordata</taxon>
        <taxon>Craniata</taxon>
        <taxon>Vertebrata</taxon>
        <taxon>Euteleostomi</taxon>
        <taxon>Mammalia</taxon>
        <taxon>Eutheria</taxon>
        <taxon>Laurasiatheria</taxon>
        <taxon>Artiodactyla</taxon>
        <taxon>Whippomorpha</taxon>
        <taxon>Cetacea</taxon>
        <taxon>Odontoceti</taxon>
        <taxon>Monodontidae</taxon>
        <taxon>Monodon</taxon>
    </lineage>
</organism>
<dbReference type="Ensembl" id="ENSMMNT00015003876.1">
    <property type="protein sequence ID" value="ENSMMNP00015003506.1"/>
    <property type="gene ID" value="ENSMMNG00015002670.1"/>
</dbReference>
<evidence type="ECO:0000313" key="2">
    <source>
        <dbReference type="Ensembl" id="ENSMMNP00015003506.1"/>
    </source>
</evidence>
<proteinExistence type="predicted"/>
<feature type="domain" description="KRAB" evidence="1">
    <location>
        <begin position="9"/>
        <end position="90"/>
    </location>
</feature>
<dbReference type="SMART" id="SM00349">
    <property type="entry name" value="KRAB"/>
    <property type="match status" value="1"/>
</dbReference>
<dbReference type="InterPro" id="IPR036051">
    <property type="entry name" value="KRAB_dom_sf"/>
</dbReference>
<dbReference type="AlphaFoldDB" id="A0A8C6AN48"/>
<dbReference type="Gene3D" id="6.10.140.140">
    <property type="match status" value="1"/>
</dbReference>
<dbReference type="PANTHER" id="PTHR23232:SF102">
    <property type="entry name" value="KRAB DOMAIN-CONTAINING PROTEIN"/>
    <property type="match status" value="1"/>
</dbReference>
<keyword evidence="3" id="KW-1185">Reference proteome</keyword>
<dbReference type="GeneTree" id="ENSGT00940000163859"/>
<dbReference type="PROSITE" id="PS50805">
    <property type="entry name" value="KRAB"/>
    <property type="match status" value="1"/>
</dbReference>
<dbReference type="GO" id="GO:0006355">
    <property type="term" value="P:regulation of DNA-templated transcription"/>
    <property type="evidence" value="ECO:0007669"/>
    <property type="project" value="InterPro"/>
</dbReference>
<dbReference type="InterPro" id="IPR050169">
    <property type="entry name" value="Krueppel_C2H2_ZnF"/>
</dbReference>
<dbReference type="InterPro" id="IPR001909">
    <property type="entry name" value="KRAB"/>
</dbReference>
<dbReference type="SUPFAM" id="SSF109640">
    <property type="entry name" value="KRAB domain (Kruppel-associated box)"/>
    <property type="match status" value="1"/>
</dbReference>
<evidence type="ECO:0000259" key="1">
    <source>
        <dbReference type="PROSITE" id="PS50805"/>
    </source>
</evidence>
<evidence type="ECO:0000313" key="3">
    <source>
        <dbReference type="Proteomes" id="UP000694561"/>
    </source>
</evidence>
<dbReference type="CDD" id="cd07765">
    <property type="entry name" value="KRAB_A-box"/>
    <property type="match status" value="1"/>
</dbReference>
<name>A0A8C6AN48_MONMO</name>
<dbReference type="Pfam" id="PF01352">
    <property type="entry name" value="KRAB"/>
    <property type="match status" value="1"/>
</dbReference>
<sequence length="112" mass="12912">VVASPFRSMTFRDVAIDFSQQEWEYLDSVQKSLYRDVMMENYGNLVSLEFILVRKLMNVKTVGRPLVAPQTLTGMREFILVRNHVSVKNVGRNPMNVRHVGRPLVCCMTHKA</sequence>
<protein>
    <recommendedName>
        <fullName evidence="1">KRAB domain-containing protein</fullName>
    </recommendedName>
</protein>
<dbReference type="Proteomes" id="UP000694561">
    <property type="component" value="Unplaced"/>
</dbReference>
<reference evidence="2" key="2">
    <citation type="submission" date="2025-09" db="UniProtKB">
        <authorList>
            <consortium name="Ensembl"/>
        </authorList>
    </citation>
    <scope>IDENTIFICATION</scope>
</reference>
<dbReference type="PANTHER" id="PTHR23232">
    <property type="entry name" value="KRAB DOMAIN C2H2 ZINC FINGER"/>
    <property type="match status" value="1"/>
</dbReference>
<accession>A0A8C6AN48</accession>